<keyword evidence="7" id="KW-1185">Reference proteome</keyword>
<dbReference type="InterPro" id="IPR014710">
    <property type="entry name" value="RmlC-like_jellyroll"/>
</dbReference>
<accession>A0AA39AHG4</accession>
<dbReference type="PANTHER" id="PTHR24015">
    <property type="entry name" value="OS07G0578800 PROTEIN-RELATED"/>
    <property type="match status" value="1"/>
</dbReference>
<reference evidence="6 7" key="1">
    <citation type="journal article" date="2023" name="BMC Biotechnol.">
        <title>Vitis rotundifolia cv Carlos genome sequencing.</title>
        <authorList>
            <person name="Huff M."/>
            <person name="Hulse-Kemp A."/>
            <person name="Scheffler B."/>
            <person name="Youngblood R."/>
            <person name="Simpson S."/>
            <person name="Babiker E."/>
            <person name="Staton M."/>
        </authorList>
    </citation>
    <scope>NUCLEOTIDE SEQUENCE [LARGE SCALE GENOMIC DNA]</scope>
    <source>
        <tissue evidence="6">Leaf</tissue>
    </source>
</reference>
<evidence type="ECO:0000256" key="1">
    <source>
        <dbReference type="ARBA" id="ARBA00006801"/>
    </source>
</evidence>
<comment type="similarity">
    <text evidence="1">Belongs to the JARID1 histone demethylase family.</text>
</comment>
<keyword evidence="2" id="KW-0677">Repeat</keyword>
<feature type="repeat" description="PPR" evidence="3">
    <location>
        <begin position="720"/>
        <end position="754"/>
    </location>
</feature>
<dbReference type="SUPFAM" id="SSF51197">
    <property type="entry name" value="Clavaminate synthase-like"/>
    <property type="match status" value="1"/>
</dbReference>
<dbReference type="PROSITE" id="PS51375">
    <property type="entry name" value="PPR"/>
    <property type="match status" value="2"/>
</dbReference>
<evidence type="ECO:0000256" key="4">
    <source>
        <dbReference type="SAM" id="MobiDB-lite"/>
    </source>
</evidence>
<evidence type="ECO:0000313" key="6">
    <source>
        <dbReference type="EMBL" id="KAJ9707715.1"/>
    </source>
</evidence>
<feature type="domain" description="JmjC" evidence="5">
    <location>
        <begin position="142"/>
        <end position="335"/>
    </location>
</feature>
<dbReference type="NCBIfam" id="TIGR00756">
    <property type="entry name" value="PPR"/>
    <property type="match status" value="1"/>
</dbReference>
<dbReference type="InterPro" id="IPR041667">
    <property type="entry name" value="Cupin_8"/>
</dbReference>
<dbReference type="InterPro" id="IPR011990">
    <property type="entry name" value="TPR-like_helical_dom_sf"/>
</dbReference>
<evidence type="ECO:0000259" key="5">
    <source>
        <dbReference type="PROSITE" id="PS51184"/>
    </source>
</evidence>
<comment type="caution">
    <text evidence="6">The sequence shown here is derived from an EMBL/GenBank/DDBJ whole genome shotgun (WGS) entry which is preliminary data.</text>
</comment>
<protein>
    <recommendedName>
        <fullName evidence="5">JmjC domain-containing protein</fullName>
    </recommendedName>
</protein>
<evidence type="ECO:0000256" key="3">
    <source>
        <dbReference type="PROSITE-ProRule" id="PRU00708"/>
    </source>
</evidence>
<sequence length="780" mass="87690">MTEWKILRQVSMKEVETLWEEVRELSLGKSGRVERLESPPTPLRFLREFVSPNKPCLISNATLHWPALSSWSHDDYLSRALSNDVVSLHLTPNGRADALVPAPSTSSSSLCFASPYVHRLLFPEALRFILSCGNANSSGTVAYAQQQNDCFRSEYSALAADCEPHIPWASQALGCLPEAVNLWIGNHLSETSFHKDHYENLYAVVCGQKHFLLLPPTDVHRMYIRQYPAAHYSFSQDSGQLKLELDNPARYVPWCSVNPYPSPETKDAEISQFPLYFNGPKPLECTVRAGEILYLPSMWFHHVKQTPDSSGRTIAINYWYDMQFDIKYAYFNFLQSIPYPSTCNLKLAGTECEDSGSDMCACLSKYAPVADVVKMSKDGEGTITIIQPPKINSTAFNDNDDDYDCKGSNKEKKKKKSHSTTPTTSTPTDILRLMDGLGLPIPPDIYASLIKECSTTGDATQATQLHAHINRSGLPLSSALLNRILLMYVSCGLIHTARHVFDKMNVLNKNSISWAIMLAAYMDNGFYEEAIFLFVEMMELHSTIMLELPAWIFICVLKACVHTMNLTLGKQVHGWLLKVGYATNLFLSCSLISFYGKFRCLDDADFVFDQTSERNTVIWTAKMVNKCQEEHTHEALVAFTEMGRAGVKRNKFTYSSVLRACGRMKDHGRCGRLIHATTIKLGLESDIYVQCGLVDMYGKCGLLIEARRVFETVSDTKKTNIGCWNAMLTGYIRHGLYIEAIKFLYQMKAAGIQPQESLLNELRIACGSTTLENKTDGMRI</sequence>
<proteinExistence type="inferred from homology"/>
<dbReference type="SMART" id="SM00558">
    <property type="entry name" value="JmjC"/>
    <property type="match status" value="1"/>
</dbReference>
<dbReference type="Pfam" id="PF01535">
    <property type="entry name" value="PPR"/>
    <property type="match status" value="2"/>
</dbReference>
<feature type="compositionally biased region" description="Low complexity" evidence="4">
    <location>
        <begin position="419"/>
        <end position="428"/>
    </location>
</feature>
<evidence type="ECO:0000313" key="7">
    <source>
        <dbReference type="Proteomes" id="UP001168098"/>
    </source>
</evidence>
<dbReference type="FunFam" id="1.25.40.10:FF:000285">
    <property type="entry name" value="Pentatricopeptide repeat-containing protein, chloroplastic"/>
    <property type="match status" value="1"/>
</dbReference>
<feature type="region of interest" description="Disordered" evidence="4">
    <location>
        <begin position="406"/>
        <end position="429"/>
    </location>
</feature>
<dbReference type="AlphaFoldDB" id="A0AA39AHG4"/>
<dbReference type="Proteomes" id="UP001168098">
    <property type="component" value="Unassembled WGS sequence"/>
</dbReference>
<dbReference type="FunFam" id="2.60.120.10:FF:000147">
    <property type="entry name" value="2-oxoglutarate (2OG) and Fe(II)-dependent oxygenase superfamily protein"/>
    <property type="match status" value="1"/>
</dbReference>
<dbReference type="Gene3D" id="2.60.120.10">
    <property type="entry name" value="Jelly Rolls"/>
    <property type="match status" value="1"/>
</dbReference>
<dbReference type="EMBL" id="JARBHA010000002">
    <property type="protein sequence ID" value="KAJ9707715.1"/>
    <property type="molecule type" value="Genomic_DNA"/>
</dbReference>
<dbReference type="InterPro" id="IPR003347">
    <property type="entry name" value="JmjC_dom"/>
</dbReference>
<dbReference type="Pfam" id="PF13621">
    <property type="entry name" value="Cupin_8"/>
    <property type="match status" value="1"/>
</dbReference>
<feature type="repeat" description="PPR" evidence="3">
    <location>
        <begin position="510"/>
        <end position="544"/>
    </location>
</feature>
<organism evidence="6 7">
    <name type="scientific">Vitis rotundifolia</name>
    <name type="common">Muscadine grape</name>
    <dbReference type="NCBI Taxonomy" id="103349"/>
    <lineage>
        <taxon>Eukaryota</taxon>
        <taxon>Viridiplantae</taxon>
        <taxon>Streptophyta</taxon>
        <taxon>Embryophyta</taxon>
        <taxon>Tracheophyta</taxon>
        <taxon>Spermatophyta</taxon>
        <taxon>Magnoliopsida</taxon>
        <taxon>eudicotyledons</taxon>
        <taxon>Gunneridae</taxon>
        <taxon>Pentapetalae</taxon>
        <taxon>rosids</taxon>
        <taxon>Vitales</taxon>
        <taxon>Vitaceae</taxon>
        <taxon>Viteae</taxon>
        <taxon>Vitis</taxon>
    </lineage>
</organism>
<gene>
    <name evidence="6" type="ORF">PVL29_002664</name>
</gene>
<dbReference type="PANTHER" id="PTHR24015:SF1910">
    <property type="entry name" value="PPR REPEAT PROTEIN"/>
    <property type="match status" value="1"/>
</dbReference>
<evidence type="ECO:0000256" key="2">
    <source>
        <dbReference type="ARBA" id="ARBA00022737"/>
    </source>
</evidence>
<dbReference type="InterPro" id="IPR046960">
    <property type="entry name" value="PPR_At4g14850-like_plant"/>
</dbReference>
<dbReference type="GO" id="GO:0003723">
    <property type="term" value="F:RNA binding"/>
    <property type="evidence" value="ECO:0007669"/>
    <property type="project" value="InterPro"/>
</dbReference>
<dbReference type="GO" id="GO:0009451">
    <property type="term" value="P:RNA modification"/>
    <property type="evidence" value="ECO:0007669"/>
    <property type="project" value="InterPro"/>
</dbReference>
<dbReference type="InterPro" id="IPR002885">
    <property type="entry name" value="PPR_rpt"/>
</dbReference>
<dbReference type="Gene3D" id="1.25.40.10">
    <property type="entry name" value="Tetratricopeptide repeat domain"/>
    <property type="match status" value="2"/>
</dbReference>
<dbReference type="PROSITE" id="PS51184">
    <property type="entry name" value="JMJC"/>
    <property type="match status" value="1"/>
</dbReference>
<name>A0AA39AHG4_VITRO</name>